<dbReference type="Gene3D" id="3.30.60.90">
    <property type="match status" value="2"/>
</dbReference>
<comment type="caution">
    <text evidence="7">The sequence shown here is derived from an EMBL/GenBank/DDBJ whole genome shotgun (WGS) entry which is preliminary data.</text>
</comment>
<feature type="compositionally biased region" description="Polar residues" evidence="5">
    <location>
        <begin position="291"/>
        <end position="308"/>
    </location>
</feature>
<sequence length="584" mass="64336">MFTVKATYRNETRKFIFQDPAFFPSYEQLYNQLYRVFPISHSYYLSKLLFSPHTNSGRILIGMEAHSAEEYGAHIAPYQGRTWPGALLRFSVYDETPHKSPGARASMTLSNINVATLDDDLSDTAVEGTSRGFSLSSDRIDRRVLLERILERANRLDNGPLHSAWDEPLDATIQSAPTSSSSRPLPPRPHSDGNLSTGTGSTATARPSLFDLLTPDKRAPPRPTSLSTWTPDELRPIIPSPPVLPSLPVPPPPILYPTVTVRSRNDAAVSAHPGADVVMTSPSLLAASYSGSHHSIAQSREAAQQTLPAQPEPMEVHDSDADATSEAARSSLPRHCCSVAEGKAEVEVLITKFMNAWPLPPWQSHSRPWLLPESSRNIYDIPVPQPLPVVEPMIPPAPLAPLTTGPTFGTIGLQSDGDAAVECAVVHEGITCDACKQRDIKGVRFKCMQCFDYDLCGACMSSPSVRELHDTRHTFFPIDVPDRLSTFFRVKDLQEPMHFGITCDACDQHNIRGVRHKCLECADYDLCSSCMNSPAQRSKHDASHAFFPITVPGEKDAYYCAQGQLDRRLSGDALVLRPMRSVRC</sequence>
<reference evidence="7 8" key="1">
    <citation type="submission" date="2016-03" db="EMBL/GenBank/DDBJ databases">
        <title>Whole genome sequencing of Grifola frondosa 9006-11.</title>
        <authorList>
            <person name="Min B."/>
            <person name="Park H."/>
            <person name="Kim J.-G."/>
            <person name="Cho H."/>
            <person name="Oh Y.-L."/>
            <person name="Kong W.-S."/>
            <person name="Choi I.-G."/>
        </authorList>
    </citation>
    <scope>NUCLEOTIDE SEQUENCE [LARGE SCALE GENOMIC DNA]</scope>
    <source>
        <strain evidence="7 8">9006-11</strain>
    </source>
</reference>
<evidence type="ECO:0000256" key="5">
    <source>
        <dbReference type="SAM" id="MobiDB-lite"/>
    </source>
</evidence>
<dbReference type="InterPro" id="IPR052260">
    <property type="entry name" value="Autophagy_Rcpt_SigReg"/>
</dbReference>
<evidence type="ECO:0000256" key="4">
    <source>
        <dbReference type="PROSITE-ProRule" id="PRU00228"/>
    </source>
</evidence>
<evidence type="ECO:0000256" key="2">
    <source>
        <dbReference type="ARBA" id="ARBA00022771"/>
    </source>
</evidence>
<name>A0A1C7MSI4_GRIFR</name>
<feature type="region of interest" description="Disordered" evidence="5">
    <location>
        <begin position="173"/>
        <end position="233"/>
    </location>
</feature>
<feature type="compositionally biased region" description="Polar residues" evidence="5">
    <location>
        <begin position="193"/>
        <end position="205"/>
    </location>
</feature>
<evidence type="ECO:0000313" key="7">
    <source>
        <dbReference type="EMBL" id="OBZ79832.1"/>
    </source>
</evidence>
<feature type="domain" description="ZZ-type" evidence="6">
    <location>
        <begin position="498"/>
        <end position="554"/>
    </location>
</feature>
<keyword evidence="2 4" id="KW-0863">Zinc-finger</keyword>
<organism evidence="7 8">
    <name type="scientific">Grifola frondosa</name>
    <name type="common">Maitake</name>
    <name type="synonym">Polyporus frondosus</name>
    <dbReference type="NCBI Taxonomy" id="5627"/>
    <lineage>
        <taxon>Eukaryota</taxon>
        <taxon>Fungi</taxon>
        <taxon>Dikarya</taxon>
        <taxon>Basidiomycota</taxon>
        <taxon>Agaricomycotina</taxon>
        <taxon>Agaricomycetes</taxon>
        <taxon>Polyporales</taxon>
        <taxon>Grifolaceae</taxon>
        <taxon>Grifola</taxon>
    </lineage>
</organism>
<dbReference type="EMBL" id="LUGG01000001">
    <property type="protein sequence ID" value="OBZ79832.1"/>
    <property type="molecule type" value="Genomic_DNA"/>
</dbReference>
<dbReference type="PROSITE" id="PS01357">
    <property type="entry name" value="ZF_ZZ_1"/>
    <property type="match status" value="1"/>
</dbReference>
<evidence type="ECO:0000313" key="8">
    <source>
        <dbReference type="Proteomes" id="UP000092993"/>
    </source>
</evidence>
<keyword evidence="8" id="KW-1185">Reference proteome</keyword>
<dbReference type="GO" id="GO:0008270">
    <property type="term" value="F:zinc ion binding"/>
    <property type="evidence" value="ECO:0007669"/>
    <property type="project" value="UniProtKB-KW"/>
</dbReference>
<dbReference type="PANTHER" id="PTHR15090">
    <property type="entry name" value="SEQUESTOSOME 1-RELATED"/>
    <property type="match status" value="1"/>
</dbReference>
<evidence type="ECO:0000256" key="1">
    <source>
        <dbReference type="ARBA" id="ARBA00022723"/>
    </source>
</evidence>
<feature type="domain" description="ZZ-type" evidence="6">
    <location>
        <begin position="427"/>
        <end position="483"/>
    </location>
</feature>
<dbReference type="Pfam" id="PF00569">
    <property type="entry name" value="ZZ"/>
    <property type="match status" value="2"/>
</dbReference>
<evidence type="ECO:0000256" key="3">
    <source>
        <dbReference type="ARBA" id="ARBA00022833"/>
    </source>
</evidence>
<dbReference type="Proteomes" id="UP000092993">
    <property type="component" value="Unassembled WGS sequence"/>
</dbReference>
<proteinExistence type="predicted"/>
<dbReference type="AlphaFoldDB" id="A0A1C7MSI4"/>
<dbReference type="STRING" id="5627.A0A1C7MSI4"/>
<dbReference type="SUPFAM" id="SSF57850">
    <property type="entry name" value="RING/U-box"/>
    <property type="match status" value="2"/>
</dbReference>
<dbReference type="SMART" id="SM00291">
    <property type="entry name" value="ZnF_ZZ"/>
    <property type="match status" value="2"/>
</dbReference>
<gene>
    <name evidence="7" type="ORF">A0H81_01516</name>
</gene>
<keyword evidence="1" id="KW-0479">Metal-binding</keyword>
<dbReference type="OrthoDB" id="3350428at2759"/>
<protein>
    <submittedName>
        <fullName evidence="7">ZZ-type zinc finger-containing protein P35G2.11c</fullName>
    </submittedName>
</protein>
<keyword evidence="3" id="KW-0862">Zinc</keyword>
<feature type="region of interest" description="Disordered" evidence="5">
    <location>
        <begin position="291"/>
        <end position="327"/>
    </location>
</feature>
<evidence type="ECO:0000259" key="6">
    <source>
        <dbReference type="PROSITE" id="PS50135"/>
    </source>
</evidence>
<accession>A0A1C7MSI4</accession>
<dbReference type="PROSITE" id="PS50135">
    <property type="entry name" value="ZF_ZZ_2"/>
    <property type="match status" value="2"/>
</dbReference>
<dbReference type="InterPro" id="IPR000433">
    <property type="entry name" value="Znf_ZZ"/>
</dbReference>
<dbReference type="InterPro" id="IPR043145">
    <property type="entry name" value="Znf_ZZ_sf"/>
</dbReference>